<dbReference type="AlphaFoldDB" id="A0A0D3AWB3"/>
<dbReference type="InterPro" id="IPR036514">
    <property type="entry name" value="SGNH_hydro_sf"/>
</dbReference>
<keyword evidence="3" id="KW-0732">Signal</keyword>
<keyword evidence="5" id="KW-1185">Reference proteome</keyword>
<evidence type="ECO:0000313" key="4">
    <source>
        <dbReference type="EnsemblPlants" id="Bo2g146050.1"/>
    </source>
</evidence>
<reference evidence="4 5" key="1">
    <citation type="journal article" date="2014" name="Genome Biol.">
        <title>Transcriptome and methylome profiling reveals relics of genome dominance in the mesopolyploid Brassica oleracea.</title>
        <authorList>
            <person name="Parkin I.A."/>
            <person name="Koh C."/>
            <person name="Tang H."/>
            <person name="Robinson S.J."/>
            <person name="Kagale S."/>
            <person name="Clarke W.E."/>
            <person name="Town C.D."/>
            <person name="Nixon J."/>
            <person name="Krishnakumar V."/>
            <person name="Bidwell S.L."/>
            <person name="Denoeud F."/>
            <person name="Belcram H."/>
            <person name="Links M.G."/>
            <person name="Just J."/>
            <person name="Clarke C."/>
            <person name="Bender T."/>
            <person name="Huebert T."/>
            <person name="Mason A.S."/>
            <person name="Pires J.C."/>
            <person name="Barker G."/>
            <person name="Moore J."/>
            <person name="Walley P.G."/>
            <person name="Manoli S."/>
            <person name="Batley J."/>
            <person name="Edwards D."/>
            <person name="Nelson M.N."/>
            <person name="Wang X."/>
            <person name="Paterson A.H."/>
            <person name="King G."/>
            <person name="Bancroft I."/>
            <person name="Chalhoub B."/>
            <person name="Sharpe A.G."/>
        </authorList>
    </citation>
    <scope>NUCLEOTIDE SEQUENCE</scope>
    <source>
        <strain evidence="4 5">cv. TO1000</strain>
    </source>
</reference>
<proteinExistence type="inferred from homology"/>
<dbReference type="HOGENOM" id="CLU_1055020_0_0_1"/>
<reference evidence="4" key="2">
    <citation type="submission" date="2015-03" db="UniProtKB">
        <authorList>
            <consortium name="EnsemblPlants"/>
        </authorList>
    </citation>
    <scope>IDENTIFICATION</scope>
</reference>
<evidence type="ECO:0000256" key="3">
    <source>
        <dbReference type="SAM" id="SignalP"/>
    </source>
</evidence>
<dbReference type="GO" id="GO:0016788">
    <property type="term" value="F:hydrolase activity, acting on ester bonds"/>
    <property type="evidence" value="ECO:0007669"/>
    <property type="project" value="InterPro"/>
</dbReference>
<keyword evidence="2" id="KW-0325">Glycoprotein</keyword>
<evidence type="ECO:0000256" key="2">
    <source>
        <dbReference type="ARBA" id="ARBA00023180"/>
    </source>
</evidence>
<dbReference type="eggNOG" id="ENOG502QQSM">
    <property type="taxonomic scope" value="Eukaryota"/>
</dbReference>
<dbReference type="PANTHER" id="PTHR22835:SF555">
    <property type="entry name" value="GDSL-LIKE LIPASE_ACYLHYDROLASE"/>
    <property type="match status" value="1"/>
</dbReference>
<dbReference type="Gramene" id="Bo2g146050.1">
    <property type="protein sequence ID" value="Bo2g146050.1"/>
    <property type="gene ID" value="Bo2g146050"/>
</dbReference>
<dbReference type="Proteomes" id="UP000032141">
    <property type="component" value="Chromosome C2"/>
</dbReference>
<dbReference type="OMA" id="LYITVIK"/>
<name>A0A0D3AWB3_BRAOL</name>
<dbReference type="Gene3D" id="3.40.50.1110">
    <property type="entry name" value="SGNH hydrolase"/>
    <property type="match status" value="2"/>
</dbReference>
<dbReference type="PANTHER" id="PTHR22835">
    <property type="entry name" value="ZINC FINGER FYVE DOMAIN CONTAINING PROTEIN"/>
    <property type="match status" value="1"/>
</dbReference>
<evidence type="ECO:0000256" key="1">
    <source>
        <dbReference type="ARBA" id="ARBA00008668"/>
    </source>
</evidence>
<dbReference type="STRING" id="109376.A0A0D3AWB3"/>
<dbReference type="Pfam" id="PF00657">
    <property type="entry name" value="Lipase_GDSL"/>
    <property type="match status" value="1"/>
</dbReference>
<organism evidence="4 5">
    <name type="scientific">Brassica oleracea var. oleracea</name>
    <dbReference type="NCBI Taxonomy" id="109376"/>
    <lineage>
        <taxon>Eukaryota</taxon>
        <taxon>Viridiplantae</taxon>
        <taxon>Streptophyta</taxon>
        <taxon>Embryophyta</taxon>
        <taxon>Tracheophyta</taxon>
        <taxon>Spermatophyta</taxon>
        <taxon>Magnoliopsida</taxon>
        <taxon>eudicotyledons</taxon>
        <taxon>Gunneridae</taxon>
        <taxon>Pentapetalae</taxon>
        <taxon>rosids</taxon>
        <taxon>malvids</taxon>
        <taxon>Brassicales</taxon>
        <taxon>Brassicaceae</taxon>
        <taxon>Brassiceae</taxon>
        <taxon>Brassica</taxon>
    </lineage>
</organism>
<feature type="chain" id="PRO_5002257070" evidence="3">
    <location>
        <begin position="25"/>
        <end position="264"/>
    </location>
</feature>
<protein>
    <submittedName>
        <fullName evidence="4">Uncharacterized protein</fullName>
    </submittedName>
</protein>
<evidence type="ECO:0000313" key="5">
    <source>
        <dbReference type="Proteomes" id="UP000032141"/>
    </source>
</evidence>
<sequence>MATSKFTFFIILFLLGLTEKSSTASRINSRKSCNFPAVYNFGDSNSDTGAISAAIGEVPPPNGVAFFGRSAGRHSDGRLIIDFITENLTLPYLTPYLDSVGANYRHGANFATGGSCIRPTVACFSQFHIGTQVSQFIHFKTRTLSLYNQTNGKTPFCKGVLARPKDFSKALYTFDIGFVDPFDYCCVGAVGRGMGCGKTIFPNGTELYSSSCQNRKNFISWDGIHYSETANMLVANRILDGSISNPPLPTQKACKLTKNVVGKV</sequence>
<accession>A0A0D3AWB3</accession>
<comment type="similarity">
    <text evidence="1">Belongs to the 'GDSL' lipolytic enzyme family.</text>
</comment>
<dbReference type="InterPro" id="IPR001087">
    <property type="entry name" value="GDSL"/>
</dbReference>
<feature type="signal peptide" evidence="3">
    <location>
        <begin position="1"/>
        <end position="24"/>
    </location>
</feature>
<dbReference type="EnsemblPlants" id="Bo2g146050.1">
    <property type="protein sequence ID" value="Bo2g146050.1"/>
    <property type="gene ID" value="Bo2g146050"/>
</dbReference>